<organism evidence="4 5">
    <name type="scientific">Orbilia oligospora</name>
    <name type="common">Nematode-trapping fungus</name>
    <name type="synonym">Arthrobotrys oligospora</name>
    <dbReference type="NCBI Taxonomy" id="2813651"/>
    <lineage>
        <taxon>Eukaryota</taxon>
        <taxon>Fungi</taxon>
        <taxon>Dikarya</taxon>
        <taxon>Ascomycota</taxon>
        <taxon>Pezizomycotina</taxon>
        <taxon>Orbiliomycetes</taxon>
        <taxon>Orbiliales</taxon>
        <taxon>Orbiliaceae</taxon>
        <taxon>Orbilia</taxon>
    </lineage>
</organism>
<evidence type="ECO:0000313" key="4">
    <source>
        <dbReference type="EMBL" id="KAF3134176.1"/>
    </source>
</evidence>
<proteinExistence type="predicted"/>
<evidence type="ECO:0000259" key="3">
    <source>
        <dbReference type="PROSITE" id="PS50172"/>
    </source>
</evidence>
<dbReference type="InterPro" id="IPR036420">
    <property type="entry name" value="BRCT_dom_sf"/>
</dbReference>
<feature type="compositionally biased region" description="Polar residues" evidence="2">
    <location>
        <begin position="875"/>
        <end position="893"/>
    </location>
</feature>
<dbReference type="Gene3D" id="3.40.50.10190">
    <property type="entry name" value="BRCT domain"/>
    <property type="match status" value="5"/>
</dbReference>
<dbReference type="CDD" id="cd17723">
    <property type="entry name" value="BRCT_Rad4_rpt4"/>
    <property type="match status" value="1"/>
</dbReference>
<comment type="caution">
    <text evidence="4">The sequence shown here is derived from an EMBL/GenBank/DDBJ whole genome shotgun (WGS) entry which is preliminary data.</text>
</comment>
<feature type="domain" description="BRCT" evidence="3">
    <location>
        <begin position="10"/>
        <end position="91"/>
    </location>
</feature>
<feature type="region of interest" description="Disordered" evidence="2">
    <location>
        <begin position="869"/>
        <end position="893"/>
    </location>
</feature>
<evidence type="ECO:0000313" key="5">
    <source>
        <dbReference type="Proteomes" id="UP000480548"/>
    </source>
</evidence>
<accession>A0A7C8JZ24</accession>
<feature type="region of interest" description="Disordered" evidence="2">
    <location>
        <begin position="783"/>
        <end position="842"/>
    </location>
</feature>
<dbReference type="InterPro" id="IPR001357">
    <property type="entry name" value="BRCT_dom"/>
</dbReference>
<dbReference type="GO" id="GO:0033314">
    <property type="term" value="P:mitotic DNA replication checkpoint signaling"/>
    <property type="evidence" value="ECO:0007669"/>
    <property type="project" value="TreeGrafter"/>
</dbReference>
<dbReference type="Proteomes" id="UP000480548">
    <property type="component" value="Unassembled WGS sequence"/>
</dbReference>
<evidence type="ECO:0000256" key="1">
    <source>
        <dbReference type="ARBA" id="ARBA00022737"/>
    </source>
</evidence>
<feature type="domain" description="BRCT" evidence="3">
    <location>
        <begin position="525"/>
        <end position="642"/>
    </location>
</feature>
<keyword evidence="1" id="KW-0677">Repeat</keyword>
<feature type="domain" description="BRCT" evidence="3">
    <location>
        <begin position="311"/>
        <end position="408"/>
    </location>
</feature>
<protein>
    <recommendedName>
        <fullName evidence="3">BRCT domain-containing protein</fullName>
    </recommendedName>
</protein>
<feature type="compositionally biased region" description="Polar residues" evidence="2">
    <location>
        <begin position="817"/>
        <end position="842"/>
    </location>
</feature>
<dbReference type="FunFam" id="3.40.50.10190:FF:000010">
    <property type="entry name" value="DNA topoisomerase II binding protein 1"/>
    <property type="match status" value="1"/>
</dbReference>
<feature type="compositionally biased region" description="Basic residues" evidence="2">
    <location>
        <begin position="791"/>
        <end position="800"/>
    </location>
</feature>
<feature type="compositionally biased region" description="Polar residues" evidence="2">
    <location>
        <begin position="721"/>
        <end position="737"/>
    </location>
</feature>
<dbReference type="Pfam" id="PF12738">
    <property type="entry name" value="PTCB-BRCT"/>
    <property type="match status" value="2"/>
</dbReference>
<sequence length="953" mass="106189">MGAGDEGTTAADHPFKGLILCCTSVSADIRNDITAKATDLGAVWKQDLTSDATHLIVGDLATQKYRYVAKQRPDVKPMRISFIEKAHEAWVATKSIPIHELEVEHAFPPFLGLRICSTNINDEKERQKIQKITEENGGTYSGDLTKQVTHLVASNPEGKKYQFAKQWGIKIVSLEWFHHSVERGMALDEAYFSFDLPASERGQGAWVRSATGKRKLSEREGSGSSDGRVKSDPAKRKIKRAASDRLSSGSQTLWGDIMGTKAVKVDKPNEWGTDAPQRTSSKAESSTTGPVDVPYVNVRTSMSMSDLQPEIPKKMFHDKGFHVYGFDADKESRIRGIIRGFDGNTYPALQDLFETPASRYVIVVPDSYIQADCPKISDASKAVQIVTAWWLERCLHEDKFIEPDEYLLGRPMKRHNISGFEKMTVSVTKFDGVDYLHYTKAIGKLGAEFCEKVYKARSLLIVNSADKSKHKDKERAAEAWGIPIVSQEWLLECISEGELIPFKKYLLNTKPIAEEKDGEVEVKKEGSTALENVTVKFDSAVKVKKLKLIIELFDGKEDRDKLEQAVFYLGGYVTSSFDSEIPITHFVTTTETASQAAASGPKHLSSEIRRAWRTDGVMVVTDTWLKMSMKRRERWPEGKYIVKKPEMKDLAETIPKKPRVPLFEESRAVKPAQKSHTLLQEDSNNPFIIEDIDIPPDVEETTTRLRPLSISPVAEKRRPSASKSQPASLTTTPSKSKFMTLKSPAKKSPSQLPLAVPPLLFDKDGSHSGSLLRNNLTEILRSVKQQENKPPSRRPPRKLQGRANSTSEEGSLIPAGNSLSRHNSLQSNPTEGQDSVDTTTTTNSRYQYHLTTLSRDNSLASNTLDFGESMIYDSNPESGPRNLQQDPDSEQQPLSQVVHYVDAEAEADRKKLFEKLKMVDDGGVLKGRLVVKSTVAAQELGGPVTRVGRARKV</sequence>
<dbReference type="PROSITE" id="PS50172">
    <property type="entry name" value="BRCT"/>
    <property type="match status" value="5"/>
</dbReference>
<feature type="compositionally biased region" description="Polar residues" evidence="2">
    <location>
        <begin position="276"/>
        <end position="289"/>
    </location>
</feature>
<feature type="region of interest" description="Disordered" evidence="2">
    <location>
        <begin position="698"/>
        <end position="752"/>
    </location>
</feature>
<reference evidence="4 5" key="1">
    <citation type="submission" date="2019-06" db="EMBL/GenBank/DDBJ databases">
        <authorList>
            <person name="Palmer J.M."/>
        </authorList>
    </citation>
    <scope>NUCLEOTIDE SEQUENCE [LARGE SCALE GENOMIC DNA]</scope>
    <source>
        <strain evidence="4 5">TWF703</strain>
    </source>
</reference>
<feature type="compositionally biased region" description="Basic and acidic residues" evidence="2">
    <location>
        <begin position="215"/>
        <end position="235"/>
    </location>
</feature>
<gene>
    <name evidence="4" type="ORF">TWF703_006509</name>
</gene>
<dbReference type="InterPro" id="IPR059215">
    <property type="entry name" value="BRCT2_TopBP1-like"/>
</dbReference>
<feature type="domain" description="BRCT" evidence="3">
    <location>
        <begin position="105"/>
        <end position="194"/>
    </location>
</feature>
<dbReference type="AlphaFoldDB" id="A0A7C8JZ24"/>
<dbReference type="CDD" id="cd17731">
    <property type="entry name" value="BRCT_TopBP1_rpt2_like"/>
    <property type="match status" value="1"/>
</dbReference>
<dbReference type="Pfam" id="PF16589">
    <property type="entry name" value="BRCT_2"/>
    <property type="match status" value="1"/>
</dbReference>
<dbReference type="EMBL" id="WIQZ01000037">
    <property type="protein sequence ID" value="KAF3134176.1"/>
    <property type="molecule type" value="Genomic_DNA"/>
</dbReference>
<dbReference type="GO" id="GO:0007095">
    <property type="term" value="P:mitotic G2 DNA damage checkpoint signaling"/>
    <property type="evidence" value="ECO:0007669"/>
    <property type="project" value="TreeGrafter"/>
</dbReference>
<feature type="domain" description="BRCT" evidence="3">
    <location>
        <begin position="415"/>
        <end position="507"/>
    </location>
</feature>
<name>A0A7C8JZ24_ORBOL</name>
<dbReference type="PANTHER" id="PTHR13561">
    <property type="entry name" value="DNA REPLICATION REGULATOR DPB11-RELATED"/>
    <property type="match status" value="1"/>
</dbReference>
<evidence type="ECO:0000256" key="2">
    <source>
        <dbReference type="SAM" id="MobiDB-lite"/>
    </source>
</evidence>
<feature type="region of interest" description="Disordered" evidence="2">
    <location>
        <begin position="203"/>
        <end position="252"/>
    </location>
</feature>
<dbReference type="PANTHER" id="PTHR13561:SF20">
    <property type="entry name" value="DNA TOPOISOMERASE 2-BINDING PROTEIN 1"/>
    <property type="match status" value="1"/>
</dbReference>
<dbReference type="CDD" id="cd00027">
    <property type="entry name" value="BRCT"/>
    <property type="match status" value="1"/>
</dbReference>
<feature type="region of interest" description="Disordered" evidence="2">
    <location>
        <begin position="265"/>
        <end position="294"/>
    </location>
</feature>
<dbReference type="SUPFAM" id="SSF52113">
    <property type="entry name" value="BRCT domain"/>
    <property type="match status" value="5"/>
</dbReference>
<dbReference type="GO" id="GO:0006270">
    <property type="term" value="P:DNA replication initiation"/>
    <property type="evidence" value="ECO:0007669"/>
    <property type="project" value="TreeGrafter"/>
</dbReference>
<dbReference type="SMART" id="SM00292">
    <property type="entry name" value="BRCT"/>
    <property type="match status" value="5"/>
</dbReference>